<accession>A0A3P6NBN6</accession>
<dbReference type="AlphaFoldDB" id="A0A3P6NBN6"/>
<evidence type="ECO:0000313" key="1">
    <source>
        <dbReference type="EMBL" id="VDK21862.1"/>
    </source>
</evidence>
<proteinExistence type="predicted"/>
<sequence>MDLVIQKGPILGLPWITGFGINGKIYDPFLRGRYTDKVDVVRLGIPTG</sequence>
<organism evidence="1 2">
    <name type="scientific">Anisakis simplex</name>
    <name type="common">Herring worm</name>
    <dbReference type="NCBI Taxonomy" id="6269"/>
    <lineage>
        <taxon>Eukaryota</taxon>
        <taxon>Metazoa</taxon>
        <taxon>Ecdysozoa</taxon>
        <taxon>Nematoda</taxon>
        <taxon>Chromadorea</taxon>
        <taxon>Rhabditida</taxon>
        <taxon>Spirurina</taxon>
        <taxon>Ascaridomorpha</taxon>
        <taxon>Ascaridoidea</taxon>
        <taxon>Anisakidae</taxon>
        <taxon>Anisakis</taxon>
        <taxon>Anisakis simplex complex</taxon>
    </lineage>
</organism>
<evidence type="ECO:0000313" key="2">
    <source>
        <dbReference type="Proteomes" id="UP000267096"/>
    </source>
</evidence>
<protein>
    <submittedName>
        <fullName evidence="1">Uncharacterized protein</fullName>
    </submittedName>
</protein>
<keyword evidence="2" id="KW-1185">Reference proteome</keyword>
<name>A0A3P6NBN6_ANISI</name>
<reference evidence="1 2" key="1">
    <citation type="submission" date="2018-11" db="EMBL/GenBank/DDBJ databases">
        <authorList>
            <consortium name="Pathogen Informatics"/>
        </authorList>
    </citation>
    <scope>NUCLEOTIDE SEQUENCE [LARGE SCALE GENOMIC DNA]</scope>
</reference>
<dbReference type="EMBL" id="UYRR01005553">
    <property type="protein sequence ID" value="VDK21862.1"/>
    <property type="molecule type" value="Genomic_DNA"/>
</dbReference>
<dbReference type="Proteomes" id="UP000267096">
    <property type="component" value="Unassembled WGS sequence"/>
</dbReference>
<gene>
    <name evidence="1" type="ORF">ASIM_LOCUS3537</name>
</gene>
<dbReference type="OrthoDB" id="10685988at2759"/>